<organism evidence="4 5">
    <name type="scientific">Streptomyces synnematoformans</name>
    <dbReference type="NCBI Taxonomy" id="415721"/>
    <lineage>
        <taxon>Bacteria</taxon>
        <taxon>Bacillati</taxon>
        <taxon>Actinomycetota</taxon>
        <taxon>Actinomycetes</taxon>
        <taxon>Kitasatosporales</taxon>
        <taxon>Streptomycetaceae</taxon>
        <taxon>Streptomyces</taxon>
    </lineage>
</organism>
<dbReference type="EMBL" id="BAAAPF010000028">
    <property type="protein sequence ID" value="GAA2115701.1"/>
    <property type="molecule type" value="Genomic_DNA"/>
</dbReference>
<evidence type="ECO:0000256" key="3">
    <source>
        <dbReference type="SAM" id="MobiDB-lite"/>
    </source>
</evidence>
<dbReference type="PANTHER" id="PTHR43639:SF1">
    <property type="entry name" value="SHORT-CHAIN DEHYDROGENASE_REDUCTASE FAMILY PROTEIN"/>
    <property type="match status" value="1"/>
</dbReference>
<comment type="caution">
    <text evidence="4">The sequence shown here is derived from an EMBL/GenBank/DDBJ whole genome shotgun (WGS) entry which is preliminary data.</text>
</comment>
<sequence length="172" mass="17699">MDQAVALGAGPGAEARGQGCVDGLLELTGDRLALGGEVDAALPGGQATFIALREAAQRISDHGRIIQISSALTVSPLPGMALLIAGKTADDQLARTLAWEVGSRSVTVNSVLPRLTRTAVIATVPRTSSTRPRPAHRWAAWANPRTSPTSSRSWLATPPAGSPAKPSTPPGE</sequence>
<evidence type="ECO:0000256" key="2">
    <source>
        <dbReference type="ARBA" id="ARBA00023002"/>
    </source>
</evidence>
<evidence type="ECO:0000313" key="4">
    <source>
        <dbReference type="EMBL" id="GAA2115701.1"/>
    </source>
</evidence>
<dbReference type="PANTHER" id="PTHR43639">
    <property type="entry name" value="OXIDOREDUCTASE, SHORT-CHAIN DEHYDROGENASE/REDUCTASE FAMILY (AFU_ORTHOLOGUE AFUA_5G02870)"/>
    <property type="match status" value="1"/>
</dbReference>
<dbReference type="SUPFAM" id="SSF51735">
    <property type="entry name" value="NAD(P)-binding Rossmann-fold domains"/>
    <property type="match status" value="1"/>
</dbReference>
<accession>A0ABN2XS17</accession>
<dbReference type="Proteomes" id="UP001500443">
    <property type="component" value="Unassembled WGS sequence"/>
</dbReference>
<dbReference type="Pfam" id="PF00106">
    <property type="entry name" value="adh_short"/>
    <property type="match status" value="1"/>
</dbReference>
<evidence type="ECO:0000256" key="1">
    <source>
        <dbReference type="ARBA" id="ARBA00006484"/>
    </source>
</evidence>
<keyword evidence="5" id="KW-1185">Reference proteome</keyword>
<comment type="similarity">
    <text evidence="1">Belongs to the short-chain dehydrogenases/reductases (SDR) family.</text>
</comment>
<evidence type="ECO:0000313" key="5">
    <source>
        <dbReference type="Proteomes" id="UP001500443"/>
    </source>
</evidence>
<dbReference type="InterPro" id="IPR002347">
    <property type="entry name" value="SDR_fam"/>
</dbReference>
<dbReference type="Gene3D" id="3.40.50.720">
    <property type="entry name" value="NAD(P)-binding Rossmann-like Domain"/>
    <property type="match status" value="1"/>
</dbReference>
<proteinExistence type="inferred from homology"/>
<protein>
    <recommendedName>
        <fullName evidence="6">SDR family oxidoreductase</fullName>
    </recommendedName>
</protein>
<feature type="region of interest" description="Disordered" evidence="3">
    <location>
        <begin position="126"/>
        <end position="172"/>
    </location>
</feature>
<reference evidence="4 5" key="1">
    <citation type="journal article" date="2019" name="Int. J. Syst. Evol. Microbiol.">
        <title>The Global Catalogue of Microorganisms (GCM) 10K type strain sequencing project: providing services to taxonomists for standard genome sequencing and annotation.</title>
        <authorList>
            <consortium name="The Broad Institute Genomics Platform"/>
            <consortium name="The Broad Institute Genome Sequencing Center for Infectious Disease"/>
            <person name="Wu L."/>
            <person name="Ma J."/>
        </authorList>
    </citation>
    <scope>NUCLEOTIDE SEQUENCE [LARGE SCALE GENOMIC DNA]</scope>
    <source>
        <strain evidence="4 5">JCM 15481</strain>
    </source>
</reference>
<evidence type="ECO:0008006" key="6">
    <source>
        <dbReference type="Google" id="ProtNLM"/>
    </source>
</evidence>
<gene>
    <name evidence="4" type="ORF">GCM10009802_15780</name>
</gene>
<dbReference type="InterPro" id="IPR036291">
    <property type="entry name" value="NAD(P)-bd_dom_sf"/>
</dbReference>
<name>A0ABN2XS17_9ACTN</name>
<keyword evidence="2" id="KW-0560">Oxidoreductase</keyword>